<feature type="region of interest" description="Disordered" evidence="1">
    <location>
        <begin position="1"/>
        <end position="39"/>
    </location>
</feature>
<evidence type="ECO:0000256" key="1">
    <source>
        <dbReference type="SAM" id="MobiDB-lite"/>
    </source>
</evidence>
<evidence type="ECO:0000313" key="2">
    <source>
        <dbReference type="EMBL" id="UWZ75836.1"/>
    </source>
</evidence>
<dbReference type="AlphaFoldDB" id="A0AAX3CVA1"/>
<dbReference type="Proteomes" id="UP001060345">
    <property type="component" value="Chromosome"/>
</dbReference>
<feature type="region of interest" description="Disordered" evidence="1">
    <location>
        <begin position="51"/>
        <end position="105"/>
    </location>
</feature>
<evidence type="ECO:0008006" key="4">
    <source>
        <dbReference type="Google" id="ProtNLM"/>
    </source>
</evidence>
<reference evidence="2" key="1">
    <citation type="submission" date="2022-08" db="EMBL/GenBank/DDBJ databases">
        <title>Genomic characterization and comparative genomic analysis of a strain of klebsiella michiganensis carrying blaKPC-2 isolated from the blood of children with very preterm bloodstream infection.</title>
        <authorList>
            <person name="Zhang N."/>
        </authorList>
    </citation>
    <scope>NUCLEOTIDE SEQUENCE</scope>
    <source>
        <strain evidence="2">BSI-KPN166</strain>
    </source>
</reference>
<evidence type="ECO:0000313" key="3">
    <source>
        <dbReference type="Proteomes" id="UP001060345"/>
    </source>
</evidence>
<proteinExistence type="predicted"/>
<name>A0AAX3CVA1_9ENTR</name>
<gene>
    <name evidence="2" type="ORF">NP224_09090</name>
</gene>
<accession>A0AAX3CVA1</accession>
<dbReference type="RefSeq" id="WP_142402406.1">
    <property type="nucleotide sequence ID" value="NZ_CABGLQ010000002.1"/>
</dbReference>
<sequence>MPHRGTFPGLRRKRLTRATGPQTVMNRSPAKRSASRVEAAATLRRGTFPGLRRKRLTRATGPQTVMNRSPAKRSASRVEAAAMPRRGTFPGCGVNALPGLPARRR</sequence>
<dbReference type="EMBL" id="CP102103">
    <property type="protein sequence ID" value="UWZ75836.1"/>
    <property type="molecule type" value="Genomic_DNA"/>
</dbReference>
<organism evidence="2 3">
    <name type="scientific">Klebsiella michiganensis</name>
    <dbReference type="NCBI Taxonomy" id="1134687"/>
    <lineage>
        <taxon>Bacteria</taxon>
        <taxon>Pseudomonadati</taxon>
        <taxon>Pseudomonadota</taxon>
        <taxon>Gammaproteobacteria</taxon>
        <taxon>Enterobacterales</taxon>
        <taxon>Enterobacteriaceae</taxon>
        <taxon>Klebsiella/Raoultella group</taxon>
        <taxon>Klebsiella</taxon>
    </lineage>
</organism>
<protein>
    <recommendedName>
        <fullName evidence="4">Single-stranded DNA-binding protein</fullName>
    </recommendedName>
</protein>